<evidence type="ECO:0000313" key="2">
    <source>
        <dbReference type="EMBL" id="VUX46864.1"/>
    </source>
</evidence>
<evidence type="ECO:0000256" key="1">
    <source>
        <dbReference type="SAM" id="Phobius"/>
    </source>
</evidence>
<proteinExistence type="predicted"/>
<sequence length="67" mass="6918">MTARSVINRFWHDEAGATGVEYGLLLAMIALAILGASTTIGDFITNGFDGFGDMLAGVSAPDTGTTH</sequence>
<reference evidence="2" key="1">
    <citation type="submission" date="2018-11" db="EMBL/GenBank/DDBJ databases">
        <authorList>
            <person name="Onetto C."/>
        </authorList>
    </citation>
    <scope>NUCLEOTIDE SEQUENCE [LARGE SCALE GENOMIC DNA]</scope>
</reference>
<gene>
    <name evidence="2" type="ORF">DF3PA_30092</name>
</gene>
<dbReference type="Pfam" id="PF04964">
    <property type="entry name" value="Flp_Fap"/>
    <property type="match status" value="1"/>
</dbReference>
<dbReference type="EMBL" id="UXAT02000023">
    <property type="protein sequence ID" value="VUX46864.1"/>
    <property type="molecule type" value="Genomic_DNA"/>
</dbReference>
<name>A0A564WH41_9PROT</name>
<feature type="transmembrane region" description="Helical" evidence="1">
    <location>
        <begin position="22"/>
        <end position="44"/>
    </location>
</feature>
<keyword evidence="1" id="KW-0812">Transmembrane</keyword>
<comment type="caution">
    <text evidence="2">The sequence shown here is derived from an EMBL/GenBank/DDBJ whole genome shotgun (WGS) entry which is preliminary data.</text>
</comment>
<keyword evidence="1" id="KW-1133">Transmembrane helix</keyword>
<evidence type="ECO:0000313" key="3">
    <source>
        <dbReference type="Proteomes" id="UP000326641"/>
    </source>
</evidence>
<dbReference type="Proteomes" id="UP000326641">
    <property type="component" value="Unassembled WGS sequence"/>
</dbReference>
<dbReference type="InterPro" id="IPR007047">
    <property type="entry name" value="Flp_Fap"/>
</dbReference>
<accession>A0A564WH41</accession>
<protein>
    <submittedName>
        <fullName evidence="2">Pilus assembly protein</fullName>
    </submittedName>
</protein>
<dbReference type="AlphaFoldDB" id="A0A564WH41"/>
<keyword evidence="3" id="KW-1185">Reference proteome</keyword>
<keyword evidence="1" id="KW-0472">Membrane</keyword>
<organism evidence="2 3">
    <name type="scientific">Candidatus Defluviicoccus seviourii</name>
    <dbReference type="NCBI Taxonomy" id="2565273"/>
    <lineage>
        <taxon>Bacteria</taxon>
        <taxon>Pseudomonadati</taxon>
        <taxon>Pseudomonadota</taxon>
        <taxon>Alphaproteobacteria</taxon>
        <taxon>Rhodospirillales</taxon>
        <taxon>Rhodospirillaceae</taxon>
        <taxon>Defluviicoccus</taxon>
    </lineage>
</organism>